<protein>
    <submittedName>
        <fullName evidence="2 3">Uncharacterized protein</fullName>
    </submittedName>
</protein>
<reference evidence="4" key="2">
    <citation type="submission" date="2012-11" db="EMBL/GenBank/DDBJ databases">
        <authorList>
            <person name="Kuo A."/>
            <person name="Curtis B.A."/>
            <person name="Tanifuji G."/>
            <person name="Burki F."/>
            <person name="Gruber A."/>
            <person name="Irimia M."/>
            <person name="Maruyama S."/>
            <person name="Arias M.C."/>
            <person name="Ball S.G."/>
            <person name="Gile G.H."/>
            <person name="Hirakawa Y."/>
            <person name="Hopkins J.F."/>
            <person name="Rensing S.A."/>
            <person name="Schmutz J."/>
            <person name="Symeonidi A."/>
            <person name="Elias M."/>
            <person name="Eveleigh R.J."/>
            <person name="Herman E.K."/>
            <person name="Klute M.J."/>
            <person name="Nakayama T."/>
            <person name="Obornik M."/>
            <person name="Reyes-Prieto A."/>
            <person name="Armbrust E.V."/>
            <person name="Aves S.J."/>
            <person name="Beiko R.G."/>
            <person name="Coutinho P."/>
            <person name="Dacks J.B."/>
            <person name="Durnford D.G."/>
            <person name="Fast N.M."/>
            <person name="Green B.R."/>
            <person name="Grisdale C."/>
            <person name="Hempe F."/>
            <person name="Henrissat B."/>
            <person name="Hoppner M.P."/>
            <person name="Ishida K.-I."/>
            <person name="Kim E."/>
            <person name="Koreny L."/>
            <person name="Kroth P.G."/>
            <person name="Liu Y."/>
            <person name="Malik S.-B."/>
            <person name="Maier U.G."/>
            <person name="McRose D."/>
            <person name="Mock T."/>
            <person name="Neilson J.A."/>
            <person name="Onodera N.T."/>
            <person name="Poole A.M."/>
            <person name="Pritham E.J."/>
            <person name="Richards T.A."/>
            <person name="Rocap G."/>
            <person name="Roy S.W."/>
            <person name="Sarai C."/>
            <person name="Schaack S."/>
            <person name="Shirato S."/>
            <person name="Slamovits C.H."/>
            <person name="Spencer D.F."/>
            <person name="Suzuki S."/>
            <person name="Worden A.Z."/>
            <person name="Zauner S."/>
            <person name="Barry K."/>
            <person name="Bell C."/>
            <person name="Bharti A.K."/>
            <person name="Crow J.A."/>
            <person name="Grimwood J."/>
            <person name="Kramer R."/>
            <person name="Lindquist E."/>
            <person name="Lucas S."/>
            <person name="Salamov A."/>
            <person name="McFadden G.I."/>
            <person name="Lane C.E."/>
            <person name="Keeling P.J."/>
            <person name="Gray M.W."/>
            <person name="Grigoriev I.V."/>
            <person name="Archibald J.M."/>
        </authorList>
    </citation>
    <scope>NUCLEOTIDE SEQUENCE</scope>
    <source>
        <strain evidence="4">CCMP2712</strain>
    </source>
</reference>
<accession>L1J9W6</accession>
<evidence type="ECO:0000313" key="2">
    <source>
        <dbReference type="EMBL" id="EKX44880.1"/>
    </source>
</evidence>
<dbReference type="PROSITE" id="PS50096">
    <property type="entry name" value="IQ"/>
    <property type="match status" value="1"/>
</dbReference>
<dbReference type="PaxDb" id="55529-EKX44880"/>
<dbReference type="AlphaFoldDB" id="L1J9W6"/>
<dbReference type="HOGENOM" id="CLU_1063351_0_0_1"/>
<proteinExistence type="predicted"/>
<evidence type="ECO:0000256" key="1">
    <source>
        <dbReference type="SAM" id="MobiDB-lite"/>
    </source>
</evidence>
<dbReference type="RefSeq" id="XP_005831860.1">
    <property type="nucleotide sequence ID" value="XM_005831803.1"/>
</dbReference>
<sequence>MEDVVIVAAWYQENVQIQRRDESWFGSIRATGSILYILFRLVASSSTESLTIARKLSDWLQSGKISTDLQARGWQVVVGSSGYPLVVRSSDGNVIATFPLSSAVWEPQPSRLLLLAFVIIGLTYRSAIRRRKSMQQNQASLEQTRRTLRAVLDLQRVYRGHLHRVKVKRMQRGEDQVALEDLFLSHSEGLEAPAAIQQSDEDLYDLSKNLAKLADSDKQPSSRAALSPDVPPPPPSSKKPPNLPRRNPSRATNSGSSASSER</sequence>
<feature type="compositionally biased region" description="Low complexity" evidence="1">
    <location>
        <begin position="249"/>
        <end position="262"/>
    </location>
</feature>
<dbReference type="Proteomes" id="UP000011087">
    <property type="component" value="Unassembled WGS sequence"/>
</dbReference>
<dbReference type="EMBL" id="JH993002">
    <property type="protein sequence ID" value="EKX44880.1"/>
    <property type="molecule type" value="Genomic_DNA"/>
</dbReference>
<feature type="compositionally biased region" description="Pro residues" evidence="1">
    <location>
        <begin position="229"/>
        <end position="243"/>
    </location>
</feature>
<reference evidence="3" key="3">
    <citation type="submission" date="2015-06" db="UniProtKB">
        <authorList>
            <consortium name="EnsemblProtists"/>
        </authorList>
    </citation>
    <scope>IDENTIFICATION</scope>
</reference>
<gene>
    <name evidence="2" type="ORF">GUITHDRAFT_109300</name>
</gene>
<dbReference type="GeneID" id="17301478"/>
<name>L1J9W6_GUITC</name>
<keyword evidence="4" id="KW-1185">Reference proteome</keyword>
<dbReference type="KEGG" id="gtt:GUITHDRAFT_109300"/>
<reference evidence="2 4" key="1">
    <citation type="journal article" date="2012" name="Nature">
        <title>Algal genomes reveal evolutionary mosaicism and the fate of nucleomorphs.</title>
        <authorList>
            <consortium name="DOE Joint Genome Institute"/>
            <person name="Curtis B.A."/>
            <person name="Tanifuji G."/>
            <person name="Burki F."/>
            <person name="Gruber A."/>
            <person name="Irimia M."/>
            <person name="Maruyama S."/>
            <person name="Arias M.C."/>
            <person name="Ball S.G."/>
            <person name="Gile G.H."/>
            <person name="Hirakawa Y."/>
            <person name="Hopkins J.F."/>
            <person name="Kuo A."/>
            <person name="Rensing S.A."/>
            <person name="Schmutz J."/>
            <person name="Symeonidi A."/>
            <person name="Elias M."/>
            <person name="Eveleigh R.J."/>
            <person name="Herman E.K."/>
            <person name="Klute M.J."/>
            <person name="Nakayama T."/>
            <person name="Obornik M."/>
            <person name="Reyes-Prieto A."/>
            <person name="Armbrust E.V."/>
            <person name="Aves S.J."/>
            <person name="Beiko R.G."/>
            <person name="Coutinho P."/>
            <person name="Dacks J.B."/>
            <person name="Durnford D.G."/>
            <person name="Fast N.M."/>
            <person name="Green B.R."/>
            <person name="Grisdale C.J."/>
            <person name="Hempel F."/>
            <person name="Henrissat B."/>
            <person name="Hoppner M.P."/>
            <person name="Ishida K."/>
            <person name="Kim E."/>
            <person name="Koreny L."/>
            <person name="Kroth P.G."/>
            <person name="Liu Y."/>
            <person name="Malik S.B."/>
            <person name="Maier U.G."/>
            <person name="McRose D."/>
            <person name="Mock T."/>
            <person name="Neilson J.A."/>
            <person name="Onodera N.T."/>
            <person name="Poole A.M."/>
            <person name="Pritham E.J."/>
            <person name="Richards T.A."/>
            <person name="Rocap G."/>
            <person name="Roy S.W."/>
            <person name="Sarai C."/>
            <person name="Schaack S."/>
            <person name="Shirato S."/>
            <person name="Slamovits C.H."/>
            <person name="Spencer D.F."/>
            <person name="Suzuki S."/>
            <person name="Worden A.Z."/>
            <person name="Zauner S."/>
            <person name="Barry K."/>
            <person name="Bell C."/>
            <person name="Bharti A.K."/>
            <person name="Crow J.A."/>
            <person name="Grimwood J."/>
            <person name="Kramer R."/>
            <person name="Lindquist E."/>
            <person name="Lucas S."/>
            <person name="Salamov A."/>
            <person name="McFadden G.I."/>
            <person name="Lane C.E."/>
            <person name="Keeling P.J."/>
            <person name="Gray M.W."/>
            <person name="Grigoriev I.V."/>
            <person name="Archibald J.M."/>
        </authorList>
    </citation>
    <scope>NUCLEOTIDE SEQUENCE</scope>
    <source>
        <strain evidence="2 4">CCMP2712</strain>
    </source>
</reference>
<evidence type="ECO:0000313" key="4">
    <source>
        <dbReference type="Proteomes" id="UP000011087"/>
    </source>
</evidence>
<evidence type="ECO:0000313" key="3">
    <source>
        <dbReference type="EnsemblProtists" id="EKX44880"/>
    </source>
</evidence>
<dbReference type="EnsemblProtists" id="EKX44880">
    <property type="protein sequence ID" value="EKX44880"/>
    <property type="gene ID" value="GUITHDRAFT_109300"/>
</dbReference>
<organism evidence="2">
    <name type="scientific">Guillardia theta (strain CCMP2712)</name>
    <name type="common">Cryptophyte</name>
    <dbReference type="NCBI Taxonomy" id="905079"/>
    <lineage>
        <taxon>Eukaryota</taxon>
        <taxon>Cryptophyceae</taxon>
        <taxon>Pyrenomonadales</taxon>
        <taxon>Geminigeraceae</taxon>
        <taxon>Guillardia</taxon>
    </lineage>
</organism>
<feature type="region of interest" description="Disordered" evidence="1">
    <location>
        <begin position="210"/>
        <end position="262"/>
    </location>
</feature>